<keyword evidence="3" id="KW-1185">Reference proteome</keyword>
<gene>
    <name evidence="2" type="ORF">SAMN02745165_03531</name>
</gene>
<organism evidence="2 3">
    <name type="scientific">Malonomonas rubra DSM 5091</name>
    <dbReference type="NCBI Taxonomy" id="1122189"/>
    <lineage>
        <taxon>Bacteria</taxon>
        <taxon>Pseudomonadati</taxon>
        <taxon>Thermodesulfobacteriota</taxon>
        <taxon>Desulfuromonadia</taxon>
        <taxon>Desulfuromonadales</taxon>
        <taxon>Geopsychrobacteraceae</taxon>
        <taxon>Malonomonas</taxon>
    </lineage>
</organism>
<reference evidence="2 3" key="1">
    <citation type="submission" date="2016-11" db="EMBL/GenBank/DDBJ databases">
        <authorList>
            <person name="Jaros S."/>
            <person name="Januszkiewicz K."/>
            <person name="Wedrychowicz H."/>
        </authorList>
    </citation>
    <scope>NUCLEOTIDE SEQUENCE [LARGE SCALE GENOMIC DNA]</scope>
    <source>
        <strain evidence="2 3">DSM 5091</strain>
    </source>
</reference>
<evidence type="ECO:0000313" key="3">
    <source>
        <dbReference type="Proteomes" id="UP000184171"/>
    </source>
</evidence>
<sequence>MSISTLHTRWITRLFVLIYLLLSFSTANAAFWCLDEQNPPHLETSPIGKCWTDCDPENPTLQSNKTELFWATAEEDCLDSPVYSSALTSTARTNFANRVALPDIDSLNPPLIANPDLEVSRFVNLNLPSRLPTSQAISALRTVVLLH</sequence>
<proteinExistence type="predicted"/>
<accession>A0A1M6N773</accession>
<feature type="chain" id="PRO_5012725898" evidence="1">
    <location>
        <begin position="30"/>
        <end position="147"/>
    </location>
</feature>
<dbReference type="STRING" id="1122189.SAMN02745165_03531"/>
<evidence type="ECO:0000256" key="1">
    <source>
        <dbReference type="SAM" id="SignalP"/>
    </source>
</evidence>
<evidence type="ECO:0000313" key="2">
    <source>
        <dbReference type="EMBL" id="SHJ91595.1"/>
    </source>
</evidence>
<feature type="signal peptide" evidence="1">
    <location>
        <begin position="1"/>
        <end position="29"/>
    </location>
</feature>
<dbReference type="OrthoDB" id="10017460at2"/>
<dbReference type="EMBL" id="FQZT01000025">
    <property type="protein sequence ID" value="SHJ91595.1"/>
    <property type="molecule type" value="Genomic_DNA"/>
</dbReference>
<dbReference type="AlphaFoldDB" id="A0A1M6N773"/>
<dbReference type="Proteomes" id="UP000184171">
    <property type="component" value="Unassembled WGS sequence"/>
</dbReference>
<dbReference type="RefSeq" id="WP_139249425.1">
    <property type="nucleotide sequence ID" value="NZ_FQZT01000025.1"/>
</dbReference>
<protein>
    <submittedName>
        <fullName evidence="2">Uncharacterized protein</fullName>
    </submittedName>
</protein>
<keyword evidence="1" id="KW-0732">Signal</keyword>
<name>A0A1M6N773_MALRU</name>